<keyword evidence="3 6" id="KW-0812">Transmembrane</keyword>
<keyword evidence="5 6" id="KW-0472">Membrane</keyword>
<dbReference type="RefSeq" id="WP_207155249.1">
    <property type="nucleotide sequence ID" value="NZ_AP024484.1"/>
</dbReference>
<organism evidence="8 9">
    <name type="scientific">Prevotella herbatica</name>
    <dbReference type="NCBI Taxonomy" id="2801997"/>
    <lineage>
        <taxon>Bacteria</taxon>
        <taxon>Pseudomonadati</taxon>
        <taxon>Bacteroidota</taxon>
        <taxon>Bacteroidia</taxon>
        <taxon>Bacteroidales</taxon>
        <taxon>Prevotellaceae</taxon>
        <taxon>Prevotella</taxon>
    </lineage>
</organism>
<comment type="similarity">
    <text evidence="2">Belongs to the GtrA family.</text>
</comment>
<dbReference type="Pfam" id="PF04138">
    <property type="entry name" value="GtrA_DPMS_TM"/>
    <property type="match status" value="1"/>
</dbReference>
<keyword evidence="9" id="KW-1185">Reference proteome</keyword>
<protein>
    <submittedName>
        <fullName evidence="8">GtrA family protein</fullName>
    </submittedName>
</protein>
<gene>
    <name evidence="8" type="ORF">prwr041_09820</name>
</gene>
<evidence type="ECO:0000256" key="4">
    <source>
        <dbReference type="ARBA" id="ARBA00022989"/>
    </source>
</evidence>
<evidence type="ECO:0000256" key="5">
    <source>
        <dbReference type="ARBA" id="ARBA00023136"/>
    </source>
</evidence>
<feature type="transmembrane region" description="Helical" evidence="6">
    <location>
        <begin position="39"/>
        <end position="63"/>
    </location>
</feature>
<evidence type="ECO:0000313" key="9">
    <source>
        <dbReference type="Proteomes" id="UP001319045"/>
    </source>
</evidence>
<name>A0ABM7NXF3_9BACT</name>
<feature type="transmembrane region" description="Helical" evidence="6">
    <location>
        <begin position="112"/>
        <end position="133"/>
    </location>
</feature>
<feature type="domain" description="GtrA/DPMS transmembrane" evidence="7">
    <location>
        <begin position="24"/>
        <end position="132"/>
    </location>
</feature>
<keyword evidence="4 6" id="KW-1133">Transmembrane helix</keyword>
<dbReference type="Proteomes" id="UP001319045">
    <property type="component" value="Chromosome"/>
</dbReference>
<evidence type="ECO:0000256" key="1">
    <source>
        <dbReference type="ARBA" id="ARBA00004141"/>
    </source>
</evidence>
<evidence type="ECO:0000256" key="6">
    <source>
        <dbReference type="SAM" id="Phobius"/>
    </source>
</evidence>
<feature type="transmembrane region" description="Helical" evidence="6">
    <location>
        <begin position="84"/>
        <end position="106"/>
    </location>
</feature>
<dbReference type="PANTHER" id="PTHR38459:SF1">
    <property type="entry name" value="PROPHAGE BACTOPRENOL-LINKED GLUCOSE TRANSLOCASE HOMOLOG"/>
    <property type="match status" value="1"/>
</dbReference>
<evidence type="ECO:0000256" key="2">
    <source>
        <dbReference type="ARBA" id="ARBA00009399"/>
    </source>
</evidence>
<proteinExistence type="inferred from homology"/>
<dbReference type="PANTHER" id="PTHR38459">
    <property type="entry name" value="PROPHAGE BACTOPRENOL-LINKED GLUCOSE TRANSLOCASE HOMOLOG"/>
    <property type="match status" value="1"/>
</dbReference>
<comment type="subcellular location">
    <subcellularLocation>
        <location evidence="1">Membrane</location>
        <topology evidence="1">Multi-pass membrane protein</topology>
    </subcellularLocation>
</comment>
<dbReference type="EMBL" id="AP024484">
    <property type="protein sequence ID" value="BCS85089.1"/>
    <property type="molecule type" value="Genomic_DNA"/>
</dbReference>
<evidence type="ECO:0000256" key="3">
    <source>
        <dbReference type="ARBA" id="ARBA00022692"/>
    </source>
</evidence>
<sequence length="137" mass="15517">MRNKLLSFWNNHPQCHKDVGRVLRFGVTGSLSTGLHYCAYLLALLAFNATISYTIGYGVGLVFNYFMTTHFTFKEQASKKNAAGFLASHVINYLLEIGLLNLLMYFEIGKQLAGIMTLVMIVPINFLLLRFVFVKLK</sequence>
<dbReference type="InterPro" id="IPR051401">
    <property type="entry name" value="GtrA_CellWall_Glycosyl"/>
</dbReference>
<reference evidence="8 9" key="1">
    <citation type="journal article" date="2022" name="Int. J. Syst. Evol. Microbiol.">
        <title>Prevotella herbatica sp. nov., a plant polysaccharide-decomposing anaerobic bacterium isolated from a methanogenic reactor.</title>
        <authorList>
            <person name="Uek A."/>
            <person name="Tonouchi A."/>
            <person name="Kaku N."/>
            <person name="Ueki K."/>
        </authorList>
    </citation>
    <scope>NUCLEOTIDE SEQUENCE [LARGE SCALE GENOMIC DNA]</scope>
    <source>
        <strain evidence="8 9">WR041</strain>
    </source>
</reference>
<evidence type="ECO:0000313" key="8">
    <source>
        <dbReference type="EMBL" id="BCS85089.1"/>
    </source>
</evidence>
<accession>A0ABM7NXF3</accession>
<evidence type="ECO:0000259" key="7">
    <source>
        <dbReference type="Pfam" id="PF04138"/>
    </source>
</evidence>
<dbReference type="InterPro" id="IPR007267">
    <property type="entry name" value="GtrA_DPMS_TM"/>
</dbReference>